<gene>
    <name evidence="1" type="ORF">GIL414_LOCUS46992</name>
</gene>
<feature type="non-terminal residue" evidence="1">
    <location>
        <position position="1"/>
    </location>
</feature>
<dbReference type="AlphaFoldDB" id="A0A8S3BEQ5"/>
<protein>
    <submittedName>
        <fullName evidence="1">Uncharacterized protein</fullName>
    </submittedName>
</protein>
<accession>A0A8S3BEQ5</accession>
<comment type="caution">
    <text evidence="1">The sequence shown here is derived from an EMBL/GenBank/DDBJ whole genome shotgun (WGS) entry which is preliminary data.</text>
</comment>
<sequence length="188" mass="20996">LVPICAAAVDDYGQASNQNCVMIAVGATGFSILTPAFVQGTASPLGTIMSTQTRFSIEATLPLRRTKLNNTYIYIRGYDVSYYYAIDCKYSGDVYFINKTLIFFVRNPAWTLGRTYYVDLGYGVATADQYCGTETYYFSGYNNWRFTIWNSQMSSTTTPSTTTTTATTHTVTTRLAGVKPWELGFRFV</sequence>
<evidence type="ECO:0000313" key="2">
    <source>
        <dbReference type="Proteomes" id="UP000681720"/>
    </source>
</evidence>
<reference evidence="1" key="1">
    <citation type="submission" date="2021-02" db="EMBL/GenBank/DDBJ databases">
        <authorList>
            <person name="Nowell W R."/>
        </authorList>
    </citation>
    <scope>NUCLEOTIDE SEQUENCE</scope>
</reference>
<evidence type="ECO:0000313" key="1">
    <source>
        <dbReference type="EMBL" id="CAF4797094.1"/>
    </source>
</evidence>
<name>A0A8S3BEQ5_9BILA</name>
<proteinExistence type="predicted"/>
<dbReference type="EMBL" id="CAJOBJ010149073">
    <property type="protein sequence ID" value="CAF4797094.1"/>
    <property type="molecule type" value="Genomic_DNA"/>
</dbReference>
<organism evidence="1 2">
    <name type="scientific">Rotaria magnacalcarata</name>
    <dbReference type="NCBI Taxonomy" id="392030"/>
    <lineage>
        <taxon>Eukaryota</taxon>
        <taxon>Metazoa</taxon>
        <taxon>Spiralia</taxon>
        <taxon>Gnathifera</taxon>
        <taxon>Rotifera</taxon>
        <taxon>Eurotatoria</taxon>
        <taxon>Bdelloidea</taxon>
        <taxon>Philodinida</taxon>
        <taxon>Philodinidae</taxon>
        <taxon>Rotaria</taxon>
    </lineage>
</organism>
<dbReference type="Proteomes" id="UP000681720">
    <property type="component" value="Unassembled WGS sequence"/>
</dbReference>